<dbReference type="EMBL" id="BJCE01000160">
    <property type="protein sequence ID" value="GCL38644.1"/>
    <property type="molecule type" value="Genomic_DNA"/>
</dbReference>
<reference evidence="3" key="1">
    <citation type="submission" date="2019-02" db="EMBL/GenBank/DDBJ databases">
        <title>Draft genome sequence of Sphaerospermopsis reniformis NIES-1949.</title>
        <authorList>
            <person name="Yamaguchi H."/>
            <person name="Suzuki S."/>
            <person name="Kawachi M."/>
        </authorList>
    </citation>
    <scope>NUCLEOTIDE SEQUENCE [LARGE SCALE GENOMIC DNA]</scope>
    <source>
        <strain evidence="3">NIES-1949</strain>
    </source>
</reference>
<dbReference type="Proteomes" id="UP000300142">
    <property type="component" value="Unassembled WGS sequence"/>
</dbReference>
<sequence>MFNLLEELSTNAQELLVGGQGQEQQMPQIPQIPQIPGQQGQGQSSSPRPPQTSGGATGFIVPDNNPESYFTWRLDKAPQMSGQ</sequence>
<comment type="caution">
    <text evidence="2">The sequence shown here is derived from an EMBL/GenBank/DDBJ whole genome shotgun (WGS) entry which is preliminary data.</text>
</comment>
<accession>A0A480A944</accession>
<feature type="region of interest" description="Disordered" evidence="1">
    <location>
        <begin position="15"/>
        <end position="83"/>
    </location>
</feature>
<organism evidence="2 3">
    <name type="scientific">Sphaerospermopsis reniformis</name>
    <dbReference type="NCBI Taxonomy" id="531300"/>
    <lineage>
        <taxon>Bacteria</taxon>
        <taxon>Bacillati</taxon>
        <taxon>Cyanobacteriota</taxon>
        <taxon>Cyanophyceae</taxon>
        <taxon>Nostocales</taxon>
        <taxon>Aphanizomenonaceae</taxon>
        <taxon>Sphaerospermopsis</taxon>
    </lineage>
</organism>
<gene>
    <name evidence="2" type="ORF">SR1949_37620</name>
</gene>
<dbReference type="RefSeq" id="WP_096566663.1">
    <property type="nucleotide sequence ID" value="NZ_BJCE01000160.1"/>
</dbReference>
<proteinExistence type="predicted"/>
<evidence type="ECO:0000256" key="1">
    <source>
        <dbReference type="SAM" id="MobiDB-lite"/>
    </source>
</evidence>
<feature type="compositionally biased region" description="Low complexity" evidence="1">
    <location>
        <begin position="15"/>
        <end position="54"/>
    </location>
</feature>
<keyword evidence="3" id="KW-1185">Reference proteome</keyword>
<name>A0A480A944_9CYAN</name>
<evidence type="ECO:0000313" key="3">
    <source>
        <dbReference type="Proteomes" id="UP000300142"/>
    </source>
</evidence>
<dbReference type="AlphaFoldDB" id="A0A480A944"/>
<evidence type="ECO:0000313" key="2">
    <source>
        <dbReference type="EMBL" id="GCL38644.1"/>
    </source>
</evidence>
<protein>
    <submittedName>
        <fullName evidence="2">Uncharacterized protein</fullName>
    </submittedName>
</protein>